<proteinExistence type="predicted"/>
<accession>A0A0A9B795</accession>
<sequence>MKEESSISASALKPWLASSGGGSFYSDAVIFSVVGAEVHWRTLL</sequence>
<name>A0A0A9B795_ARUDO</name>
<reference evidence="1" key="2">
    <citation type="journal article" date="2015" name="Data Brief">
        <title>Shoot transcriptome of the giant reed, Arundo donax.</title>
        <authorList>
            <person name="Barrero R.A."/>
            <person name="Guerrero F.D."/>
            <person name="Moolhuijzen P."/>
            <person name="Goolsby J.A."/>
            <person name="Tidwell J."/>
            <person name="Bellgard S.E."/>
            <person name="Bellgard M.I."/>
        </authorList>
    </citation>
    <scope>NUCLEOTIDE SEQUENCE</scope>
    <source>
        <tissue evidence="1">Shoot tissue taken approximately 20 cm above the soil surface</tissue>
    </source>
</reference>
<reference evidence="1" key="1">
    <citation type="submission" date="2014-09" db="EMBL/GenBank/DDBJ databases">
        <authorList>
            <person name="Magalhaes I.L.F."/>
            <person name="Oliveira U."/>
            <person name="Santos F.R."/>
            <person name="Vidigal T.H.D.A."/>
            <person name="Brescovit A.D."/>
            <person name="Santos A.J."/>
        </authorList>
    </citation>
    <scope>NUCLEOTIDE SEQUENCE</scope>
    <source>
        <tissue evidence="1">Shoot tissue taken approximately 20 cm above the soil surface</tissue>
    </source>
</reference>
<evidence type="ECO:0000313" key="1">
    <source>
        <dbReference type="EMBL" id="JAD55152.1"/>
    </source>
</evidence>
<protein>
    <submittedName>
        <fullName evidence="1">Uncharacterized protein</fullName>
    </submittedName>
</protein>
<organism evidence="1">
    <name type="scientific">Arundo donax</name>
    <name type="common">Giant reed</name>
    <name type="synonym">Donax arundinaceus</name>
    <dbReference type="NCBI Taxonomy" id="35708"/>
    <lineage>
        <taxon>Eukaryota</taxon>
        <taxon>Viridiplantae</taxon>
        <taxon>Streptophyta</taxon>
        <taxon>Embryophyta</taxon>
        <taxon>Tracheophyta</taxon>
        <taxon>Spermatophyta</taxon>
        <taxon>Magnoliopsida</taxon>
        <taxon>Liliopsida</taxon>
        <taxon>Poales</taxon>
        <taxon>Poaceae</taxon>
        <taxon>PACMAD clade</taxon>
        <taxon>Arundinoideae</taxon>
        <taxon>Arundineae</taxon>
        <taxon>Arundo</taxon>
    </lineage>
</organism>
<dbReference type="AlphaFoldDB" id="A0A0A9B795"/>
<dbReference type="EMBL" id="GBRH01242743">
    <property type="protein sequence ID" value="JAD55152.1"/>
    <property type="molecule type" value="Transcribed_RNA"/>
</dbReference>